<dbReference type="InterPro" id="IPR036864">
    <property type="entry name" value="Zn2-C6_fun-type_DNA-bd_sf"/>
</dbReference>
<keyword evidence="6" id="KW-0539">Nucleus</keyword>
<evidence type="ECO:0000313" key="10">
    <source>
        <dbReference type="Proteomes" id="UP000184188"/>
    </source>
</evidence>
<dbReference type="PROSITE" id="PS00463">
    <property type="entry name" value="ZN2_CY6_FUNGAL_1"/>
    <property type="match status" value="1"/>
</dbReference>
<protein>
    <recommendedName>
        <fullName evidence="8">Zn(2)-C6 fungal-type domain-containing protein</fullName>
    </recommendedName>
</protein>
<dbReference type="Gene3D" id="4.10.240.10">
    <property type="entry name" value="Zn(2)-C6 fungal-type DNA-binding domain"/>
    <property type="match status" value="1"/>
</dbReference>
<accession>A0A1L9SH23</accession>
<evidence type="ECO:0000256" key="7">
    <source>
        <dbReference type="SAM" id="MobiDB-lite"/>
    </source>
</evidence>
<dbReference type="InterPro" id="IPR052360">
    <property type="entry name" value="Transcr_Regulatory_Proteins"/>
</dbReference>
<proteinExistence type="predicted"/>
<dbReference type="GeneID" id="34615833"/>
<evidence type="ECO:0000256" key="2">
    <source>
        <dbReference type="ARBA" id="ARBA00022833"/>
    </source>
</evidence>
<dbReference type="PANTHER" id="PTHR36206">
    <property type="entry name" value="ASPERCRYPTIN BIOSYNTHESIS CLUSTER-SPECIFIC TRANSCRIPTION REGULATOR ATNN-RELATED"/>
    <property type="match status" value="1"/>
</dbReference>
<dbReference type="InterPro" id="IPR021858">
    <property type="entry name" value="Fun_TF"/>
</dbReference>
<keyword evidence="1" id="KW-0479">Metal-binding</keyword>
<keyword evidence="2" id="KW-0862">Zinc</keyword>
<dbReference type="SMART" id="SM00066">
    <property type="entry name" value="GAL4"/>
    <property type="match status" value="1"/>
</dbReference>
<gene>
    <name evidence="9" type="ORF">ASPZODRAFT_66371</name>
</gene>
<dbReference type="OrthoDB" id="3172332at2759"/>
<evidence type="ECO:0000256" key="3">
    <source>
        <dbReference type="ARBA" id="ARBA00023015"/>
    </source>
</evidence>
<dbReference type="PANTHER" id="PTHR36206:SF16">
    <property type="entry name" value="TRANSCRIPTION FACTOR DOMAIN-CONTAINING PROTEIN-RELATED"/>
    <property type="match status" value="1"/>
</dbReference>
<dbReference type="EMBL" id="KV878342">
    <property type="protein sequence ID" value="OJJ46492.1"/>
    <property type="molecule type" value="Genomic_DNA"/>
</dbReference>
<dbReference type="Pfam" id="PF11951">
    <property type="entry name" value="Fungal_trans_2"/>
    <property type="match status" value="1"/>
</dbReference>
<sequence>MPAHVNHPPAPPRRRAQGTRSRRGCRTCRARHVKCDETPESCTNCTSTGRSCDGYDKHEVPQERAGKLRLCAEIATAFRWRTTSDERRALSLFQHLTVPALIAVFDSSLWQRLVLQMSHGEPAVYHAVVALSAIHQASEVTIGSMLARQRRGPPAEQLHRASVWRRFGIEQLGRSLAALNQRSMSQDPQLREVTLLCCLLFIVGELLQNHHDAASQHLLSGVSILCELRRQESGRKPTALSPVEPALFTTFLRLEMQYTHMGNSIRLMCLADSQPEQKHLFSPPVFHTLEEARQAFDPINSAVFRFQASTWTKSPAEMAAAYPVLLAMKHDLLSRLDWFWWSFEAFYHQNHPFLGPKEQRSIDMLHLHYTAAVLSVKVTMHLHDWAVLDPLEAELKHLLLLAESMVDRFPDRPALVMDLGVMPPLYIVAIACSDLRARWRAIELLRVWPHWEGSWNSILVSSIAAEHVKAYTIARPDVFAGTQSSVMQMQMQDELRLVDALQSVRSMRNWVCVQSFSKVL</sequence>
<dbReference type="InterPro" id="IPR001138">
    <property type="entry name" value="Zn2Cys6_DnaBD"/>
</dbReference>
<evidence type="ECO:0000256" key="6">
    <source>
        <dbReference type="ARBA" id="ARBA00023242"/>
    </source>
</evidence>
<dbReference type="STRING" id="1073090.A0A1L9SH23"/>
<dbReference type="GO" id="GO:0003677">
    <property type="term" value="F:DNA binding"/>
    <property type="evidence" value="ECO:0007669"/>
    <property type="project" value="UniProtKB-KW"/>
</dbReference>
<name>A0A1L9SH23_9EURO</name>
<keyword evidence="5" id="KW-0804">Transcription</keyword>
<reference evidence="10" key="1">
    <citation type="journal article" date="2017" name="Genome Biol.">
        <title>Comparative genomics reveals high biological diversity and specific adaptations in the industrially and medically important fungal genus Aspergillus.</title>
        <authorList>
            <person name="de Vries R.P."/>
            <person name="Riley R."/>
            <person name="Wiebenga A."/>
            <person name="Aguilar-Osorio G."/>
            <person name="Amillis S."/>
            <person name="Uchima C.A."/>
            <person name="Anderluh G."/>
            <person name="Asadollahi M."/>
            <person name="Askin M."/>
            <person name="Barry K."/>
            <person name="Battaglia E."/>
            <person name="Bayram O."/>
            <person name="Benocci T."/>
            <person name="Braus-Stromeyer S.A."/>
            <person name="Caldana C."/>
            <person name="Canovas D."/>
            <person name="Cerqueira G.C."/>
            <person name="Chen F."/>
            <person name="Chen W."/>
            <person name="Choi C."/>
            <person name="Clum A."/>
            <person name="Dos Santos R.A."/>
            <person name="Damasio A.R."/>
            <person name="Diallinas G."/>
            <person name="Emri T."/>
            <person name="Fekete E."/>
            <person name="Flipphi M."/>
            <person name="Freyberg S."/>
            <person name="Gallo A."/>
            <person name="Gournas C."/>
            <person name="Habgood R."/>
            <person name="Hainaut M."/>
            <person name="Harispe M.L."/>
            <person name="Henrissat B."/>
            <person name="Hilden K.S."/>
            <person name="Hope R."/>
            <person name="Hossain A."/>
            <person name="Karabika E."/>
            <person name="Karaffa L."/>
            <person name="Karanyi Z."/>
            <person name="Krasevec N."/>
            <person name="Kuo A."/>
            <person name="Kusch H."/>
            <person name="LaButti K."/>
            <person name="Lagendijk E.L."/>
            <person name="Lapidus A."/>
            <person name="Levasseur A."/>
            <person name="Lindquist E."/>
            <person name="Lipzen A."/>
            <person name="Logrieco A.F."/>
            <person name="MacCabe A."/>
            <person name="Maekelae M.R."/>
            <person name="Malavazi I."/>
            <person name="Melin P."/>
            <person name="Meyer V."/>
            <person name="Mielnichuk N."/>
            <person name="Miskei M."/>
            <person name="Molnar A.P."/>
            <person name="Mule G."/>
            <person name="Ngan C.Y."/>
            <person name="Orejas M."/>
            <person name="Orosz E."/>
            <person name="Ouedraogo J.P."/>
            <person name="Overkamp K.M."/>
            <person name="Park H.-S."/>
            <person name="Perrone G."/>
            <person name="Piumi F."/>
            <person name="Punt P.J."/>
            <person name="Ram A.F."/>
            <person name="Ramon A."/>
            <person name="Rauscher S."/>
            <person name="Record E."/>
            <person name="Riano-Pachon D.M."/>
            <person name="Robert V."/>
            <person name="Roehrig J."/>
            <person name="Ruller R."/>
            <person name="Salamov A."/>
            <person name="Salih N.S."/>
            <person name="Samson R.A."/>
            <person name="Sandor E."/>
            <person name="Sanguinetti M."/>
            <person name="Schuetze T."/>
            <person name="Sepcic K."/>
            <person name="Shelest E."/>
            <person name="Sherlock G."/>
            <person name="Sophianopoulou V."/>
            <person name="Squina F.M."/>
            <person name="Sun H."/>
            <person name="Susca A."/>
            <person name="Todd R.B."/>
            <person name="Tsang A."/>
            <person name="Unkles S.E."/>
            <person name="van de Wiele N."/>
            <person name="van Rossen-Uffink D."/>
            <person name="Oliveira J.V."/>
            <person name="Vesth T.C."/>
            <person name="Visser J."/>
            <person name="Yu J.-H."/>
            <person name="Zhou M."/>
            <person name="Andersen M.R."/>
            <person name="Archer D.B."/>
            <person name="Baker S.E."/>
            <person name="Benoit I."/>
            <person name="Brakhage A.A."/>
            <person name="Braus G.H."/>
            <person name="Fischer R."/>
            <person name="Frisvad J.C."/>
            <person name="Goldman G.H."/>
            <person name="Houbraken J."/>
            <person name="Oakley B."/>
            <person name="Pocsi I."/>
            <person name="Scazzocchio C."/>
            <person name="Seiboth B."/>
            <person name="vanKuyk P.A."/>
            <person name="Wortman J."/>
            <person name="Dyer P.S."/>
            <person name="Grigoriev I.V."/>
        </authorList>
    </citation>
    <scope>NUCLEOTIDE SEQUENCE [LARGE SCALE GENOMIC DNA]</scope>
    <source>
        <strain evidence="10">CBS 506.65</strain>
    </source>
</reference>
<dbReference type="VEuPathDB" id="FungiDB:ASPZODRAFT_66371"/>
<keyword evidence="3" id="KW-0805">Transcription regulation</keyword>
<dbReference type="GO" id="GO:0000981">
    <property type="term" value="F:DNA-binding transcription factor activity, RNA polymerase II-specific"/>
    <property type="evidence" value="ECO:0007669"/>
    <property type="project" value="InterPro"/>
</dbReference>
<dbReference type="CDD" id="cd00067">
    <property type="entry name" value="GAL4"/>
    <property type="match status" value="1"/>
</dbReference>
<keyword evidence="4" id="KW-0238">DNA-binding</keyword>
<dbReference type="Proteomes" id="UP000184188">
    <property type="component" value="Unassembled WGS sequence"/>
</dbReference>
<evidence type="ECO:0000256" key="1">
    <source>
        <dbReference type="ARBA" id="ARBA00022723"/>
    </source>
</evidence>
<evidence type="ECO:0000256" key="5">
    <source>
        <dbReference type="ARBA" id="ARBA00023163"/>
    </source>
</evidence>
<dbReference type="SUPFAM" id="SSF57701">
    <property type="entry name" value="Zn2/Cys6 DNA-binding domain"/>
    <property type="match status" value="1"/>
</dbReference>
<feature type="compositionally biased region" description="Basic residues" evidence="7">
    <location>
        <begin position="12"/>
        <end position="22"/>
    </location>
</feature>
<dbReference type="Pfam" id="PF00172">
    <property type="entry name" value="Zn_clus"/>
    <property type="match status" value="1"/>
</dbReference>
<feature type="domain" description="Zn(2)-C6 fungal-type" evidence="8">
    <location>
        <begin position="24"/>
        <end position="52"/>
    </location>
</feature>
<dbReference type="GO" id="GO:0008270">
    <property type="term" value="F:zinc ion binding"/>
    <property type="evidence" value="ECO:0007669"/>
    <property type="project" value="InterPro"/>
</dbReference>
<organism evidence="9 10">
    <name type="scientific">Penicilliopsis zonata CBS 506.65</name>
    <dbReference type="NCBI Taxonomy" id="1073090"/>
    <lineage>
        <taxon>Eukaryota</taxon>
        <taxon>Fungi</taxon>
        <taxon>Dikarya</taxon>
        <taxon>Ascomycota</taxon>
        <taxon>Pezizomycotina</taxon>
        <taxon>Eurotiomycetes</taxon>
        <taxon>Eurotiomycetidae</taxon>
        <taxon>Eurotiales</taxon>
        <taxon>Aspergillaceae</taxon>
        <taxon>Penicilliopsis</taxon>
    </lineage>
</organism>
<dbReference type="AlphaFoldDB" id="A0A1L9SH23"/>
<dbReference type="PROSITE" id="PS50048">
    <property type="entry name" value="ZN2_CY6_FUNGAL_2"/>
    <property type="match status" value="1"/>
</dbReference>
<evidence type="ECO:0000259" key="8">
    <source>
        <dbReference type="PROSITE" id="PS50048"/>
    </source>
</evidence>
<evidence type="ECO:0000256" key="4">
    <source>
        <dbReference type="ARBA" id="ARBA00023125"/>
    </source>
</evidence>
<dbReference type="RefSeq" id="XP_022581002.1">
    <property type="nucleotide sequence ID" value="XM_022729369.1"/>
</dbReference>
<keyword evidence="10" id="KW-1185">Reference proteome</keyword>
<evidence type="ECO:0000313" key="9">
    <source>
        <dbReference type="EMBL" id="OJJ46492.1"/>
    </source>
</evidence>
<feature type="region of interest" description="Disordered" evidence="7">
    <location>
        <begin position="1"/>
        <end position="22"/>
    </location>
</feature>